<comment type="caution">
    <text evidence="2">The sequence shown here is derived from an EMBL/GenBank/DDBJ whole genome shotgun (WGS) entry which is preliminary data.</text>
</comment>
<dbReference type="PANTHER" id="PTHR35604:SF2">
    <property type="entry name" value="TRANSPOSASE INSH FOR INSERTION SEQUENCE ELEMENT IS5A-RELATED"/>
    <property type="match status" value="1"/>
</dbReference>
<name>A0A9D1AL05_9FIRM</name>
<dbReference type="Pfam" id="PF01609">
    <property type="entry name" value="DDE_Tnp_1"/>
    <property type="match status" value="1"/>
</dbReference>
<feature type="domain" description="Transposase IS4-like" evidence="1">
    <location>
        <begin position="14"/>
        <end position="121"/>
    </location>
</feature>
<dbReference type="GO" id="GO:0006313">
    <property type="term" value="P:DNA transposition"/>
    <property type="evidence" value="ECO:0007669"/>
    <property type="project" value="InterPro"/>
</dbReference>
<reference evidence="2" key="2">
    <citation type="journal article" date="2021" name="PeerJ">
        <title>Extensive microbial diversity within the chicken gut microbiome revealed by metagenomics and culture.</title>
        <authorList>
            <person name="Gilroy R."/>
            <person name="Ravi A."/>
            <person name="Getino M."/>
            <person name="Pursley I."/>
            <person name="Horton D.L."/>
            <person name="Alikhan N.F."/>
            <person name="Baker D."/>
            <person name="Gharbi K."/>
            <person name="Hall N."/>
            <person name="Watson M."/>
            <person name="Adriaenssens E.M."/>
            <person name="Foster-Nyarko E."/>
            <person name="Jarju S."/>
            <person name="Secka A."/>
            <person name="Antonio M."/>
            <person name="Oren A."/>
            <person name="Chaudhuri R.R."/>
            <person name="La Ragione R."/>
            <person name="Hildebrand F."/>
            <person name="Pallen M.J."/>
        </authorList>
    </citation>
    <scope>NUCLEOTIDE SEQUENCE</scope>
    <source>
        <strain evidence="2">ChiSxjej1B13-7958</strain>
    </source>
</reference>
<dbReference type="GO" id="GO:0003677">
    <property type="term" value="F:DNA binding"/>
    <property type="evidence" value="ECO:0007669"/>
    <property type="project" value="InterPro"/>
</dbReference>
<dbReference type="GO" id="GO:0004803">
    <property type="term" value="F:transposase activity"/>
    <property type="evidence" value="ECO:0007669"/>
    <property type="project" value="InterPro"/>
</dbReference>
<dbReference type="InterPro" id="IPR002559">
    <property type="entry name" value="Transposase_11"/>
</dbReference>
<evidence type="ECO:0000259" key="1">
    <source>
        <dbReference type="Pfam" id="PF01609"/>
    </source>
</evidence>
<accession>A0A9D1AL05</accession>
<reference evidence="2" key="1">
    <citation type="submission" date="2020-10" db="EMBL/GenBank/DDBJ databases">
        <authorList>
            <person name="Gilroy R."/>
        </authorList>
    </citation>
    <scope>NUCLEOTIDE SEQUENCE</scope>
    <source>
        <strain evidence="2">ChiSxjej1B13-7958</strain>
    </source>
</reference>
<dbReference type="AlphaFoldDB" id="A0A9D1AL05"/>
<organism evidence="2 3">
    <name type="scientific">Candidatus Caccousia avicola</name>
    <dbReference type="NCBI Taxonomy" id="2840721"/>
    <lineage>
        <taxon>Bacteria</taxon>
        <taxon>Bacillati</taxon>
        <taxon>Bacillota</taxon>
        <taxon>Clostridia</taxon>
        <taxon>Eubacteriales</taxon>
        <taxon>Oscillospiraceae</taxon>
        <taxon>Oscillospiraceae incertae sedis</taxon>
        <taxon>Candidatus Caccousia</taxon>
    </lineage>
</organism>
<evidence type="ECO:0000313" key="3">
    <source>
        <dbReference type="Proteomes" id="UP000824242"/>
    </source>
</evidence>
<protein>
    <submittedName>
        <fullName evidence="2">Transposase</fullName>
    </submittedName>
</protein>
<gene>
    <name evidence="2" type="ORF">IAB89_01995</name>
</gene>
<sequence>MLPPFLLLFQPTLRKIETTAANVHDVTQVAGLMDGTEEELYGDSGYLGAEKREEAILTNGHGKEIQYIICARPSSLKKRYAGAEYEKAVAAEHAKASIRCKAEHVFAVVKGMFRFRKTRLTQIMEI</sequence>
<evidence type="ECO:0000313" key="2">
    <source>
        <dbReference type="EMBL" id="HIR46421.1"/>
    </source>
</evidence>
<proteinExistence type="predicted"/>
<dbReference type="PANTHER" id="PTHR35604">
    <property type="entry name" value="TRANSPOSASE INSH FOR INSERTION SEQUENCE ELEMENT IS5A-RELATED"/>
    <property type="match status" value="1"/>
</dbReference>
<dbReference type="EMBL" id="DVGZ01000022">
    <property type="protein sequence ID" value="HIR46421.1"/>
    <property type="molecule type" value="Genomic_DNA"/>
</dbReference>
<dbReference type="Proteomes" id="UP000824242">
    <property type="component" value="Unassembled WGS sequence"/>
</dbReference>